<organism evidence="2 3">
    <name type="scientific">Potamilus streckersoni</name>
    <dbReference type="NCBI Taxonomy" id="2493646"/>
    <lineage>
        <taxon>Eukaryota</taxon>
        <taxon>Metazoa</taxon>
        <taxon>Spiralia</taxon>
        <taxon>Lophotrochozoa</taxon>
        <taxon>Mollusca</taxon>
        <taxon>Bivalvia</taxon>
        <taxon>Autobranchia</taxon>
        <taxon>Heteroconchia</taxon>
        <taxon>Palaeoheterodonta</taxon>
        <taxon>Unionida</taxon>
        <taxon>Unionoidea</taxon>
        <taxon>Unionidae</taxon>
        <taxon>Ambleminae</taxon>
        <taxon>Lampsilini</taxon>
        <taxon>Potamilus</taxon>
    </lineage>
</organism>
<evidence type="ECO:0000256" key="1">
    <source>
        <dbReference type="SAM" id="Phobius"/>
    </source>
</evidence>
<reference evidence="2" key="3">
    <citation type="submission" date="2023-05" db="EMBL/GenBank/DDBJ databases">
        <authorList>
            <person name="Smith C.H."/>
        </authorList>
    </citation>
    <scope>NUCLEOTIDE SEQUENCE</scope>
    <source>
        <strain evidence="2">CHS0354</strain>
        <tissue evidence="2">Mantle</tissue>
    </source>
</reference>
<reference evidence="2" key="2">
    <citation type="journal article" date="2021" name="Genome Biol. Evol.">
        <title>Developing a high-quality reference genome for a parasitic bivalve with doubly uniparental inheritance (Bivalvia: Unionida).</title>
        <authorList>
            <person name="Smith C.H."/>
        </authorList>
    </citation>
    <scope>NUCLEOTIDE SEQUENCE</scope>
    <source>
        <strain evidence="2">CHS0354</strain>
        <tissue evidence="2">Mantle</tissue>
    </source>
</reference>
<comment type="caution">
    <text evidence="2">The sequence shown here is derived from an EMBL/GenBank/DDBJ whole genome shotgun (WGS) entry which is preliminary data.</text>
</comment>
<dbReference type="EMBL" id="JAEAOA010000140">
    <property type="protein sequence ID" value="KAK3583992.1"/>
    <property type="molecule type" value="Genomic_DNA"/>
</dbReference>
<evidence type="ECO:0000313" key="2">
    <source>
        <dbReference type="EMBL" id="KAK3583992.1"/>
    </source>
</evidence>
<dbReference type="Proteomes" id="UP001195483">
    <property type="component" value="Unassembled WGS sequence"/>
</dbReference>
<gene>
    <name evidence="2" type="ORF">CHS0354_001481</name>
</gene>
<keyword evidence="1" id="KW-0472">Membrane</keyword>
<keyword evidence="3" id="KW-1185">Reference proteome</keyword>
<proteinExistence type="predicted"/>
<feature type="transmembrane region" description="Helical" evidence="1">
    <location>
        <begin position="7"/>
        <end position="25"/>
    </location>
</feature>
<keyword evidence="1" id="KW-1133">Transmembrane helix</keyword>
<accession>A0AAE0S2B8</accession>
<name>A0AAE0S2B8_9BIVA</name>
<keyword evidence="1" id="KW-0812">Transmembrane</keyword>
<sequence length="175" mass="21210">MCRDCGIVYQIFLFHVILGVLIDWVRSQTVFTGIPILELSEKESKEWLKRALELIYYTNRDVGHMPGMVYYEQSEEENEEWVRSNYRHQRCVKRYNQQYFIKTKLKRFHLSSSQRDHFHRLLNSVTRVQLEGHVKFIKSEYVFKRIFERKCLYEHAEKCKTVSGKSKGEEYDKNI</sequence>
<protein>
    <submittedName>
        <fullName evidence="2">Uncharacterized protein</fullName>
    </submittedName>
</protein>
<evidence type="ECO:0000313" key="3">
    <source>
        <dbReference type="Proteomes" id="UP001195483"/>
    </source>
</evidence>
<dbReference type="AlphaFoldDB" id="A0AAE0S2B8"/>
<reference evidence="2" key="1">
    <citation type="journal article" date="2021" name="Genome Biol. Evol.">
        <title>A High-Quality Reference Genome for a Parasitic Bivalve with Doubly Uniparental Inheritance (Bivalvia: Unionida).</title>
        <authorList>
            <person name="Smith C.H."/>
        </authorList>
    </citation>
    <scope>NUCLEOTIDE SEQUENCE</scope>
    <source>
        <strain evidence="2">CHS0354</strain>
    </source>
</reference>